<dbReference type="Pfam" id="PF14255">
    <property type="entry name" value="Zn_ribbon_21"/>
    <property type="match status" value="1"/>
</dbReference>
<gene>
    <name evidence="1" type="ORF">RJ41_13065</name>
</gene>
<dbReference type="Proteomes" id="UP000031197">
    <property type="component" value="Unassembled WGS sequence"/>
</dbReference>
<protein>
    <submittedName>
        <fullName evidence="1">Zn-ribbon protein</fullName>
    </submittedName>
</protein>
<reference evidence="1 2" key="1">
    <citation type="submission" date="2014-12" db="EMBL/GenBank/DDBJ databases">
        <title>Genome sequencing of Alteromonas marina AD001.</title>
        <authorList>
            <person name="Adrian T.G.S."/>
            <person name="Chan K.G."/>
        </authorList>
    </citation>
    <scope>NUCLEOTIDE SEQUENCE [LARGE SCALE GENOMIC DNA]</scope>
    <source>
        <strain evidence="1 2">AD001</strain>
    </source>
</reference>
<dbReference type="EMBL" id="JWLW01000023">
    <property type="protein sequence ID" value="KHT50708.1"/>
    <property type="molecule type" value="Genomic_DNA"/>
</dbReference>
<dbReference type="AlphaFoldDB" id="A0A0B3Y5C4"/>
<dbReference type="InterPro" id="IPR017143">
    <property type="entry name" value="UCP037225"/>
</dbReference>
<dbReference type="PIRSF" id="PIRSF037225">
    <property type="entry name" value="UCP037225"/>
    <property type="match status" value="1"/>
</dbReference>
<accession>A0A0B3Y5C4</accession>
<name>A0A0B3Y5C4_9ALTE</name>
<dbReference type="RefSeq" id="WP_039221527.1">
    <property type="nucleotide sequence ID" value="NZ_JWLW01000023.1"/>
</dbReference>
<organism evidence="1 2">
    <name type="scientific">Alteromonas marina</name>
    <dbReference type="NCBI Taxonomy" id="203795"/>
    <lineage>
        <taxon>Bacteria</taxon>
        <taxon>Pseudomonadati</taxon>
        <taxon>Pseudomonadota</taxon>
        <taxon>Gammaproteobacteria</taxon>
        <taxon>Alteromonadales</taxon>
        <taxon>Alteromonadaceae</taxon>
        <taxon>Alteromonas/Salinimonas group</taxon>
        <taxon>Alteromonas</taxon>
    </lineage>
</organism>
<evidence type="ECO:0000313" key="2">
    <source>
        <dbReference type="Proteomes" id="UP000031197"/>
    </source>
</evidence>
<keyword evidence="2" id="KW-1185">Reference proteome</keyword>
<dbReference type="InterPro" id="IPR025990">
    <property type="entry name" value="zinc_ribbon_bacterial"/>
</dbReference>
<evidence type="ECO:0000313" key="1">
    <source>
        <dbReference type="EMBL" id="KHT50708.1"/>
    </source>
</evidence>
<sequence length="63" mass="7154">MSLTRSMDFSCPYCMAPNDVEIDEINDVGQVQVLDCQVCCQPIELTAYQHGEDIQIEAEREND</sequence>
<comment type="caution">
    <text evidence="1">The sequence shown here is derived from an EMBL/GenBank/DDBJ whole genome shotgun (WGS) entry which is preliminary data.</text>
</comment>
<proteinExistence type="predicted"/>